<keyword evidence="2 6" id="KW-0812">Transmembrane</keyword>
<dbReference type="AlphaFoldDB" id="A0A917QGB6"/>
<keyword evidence="7" id="KW-0238">DNA-binding</keyword>
<gene>
    <name evidence="7" type="ORF">GCM10011322_39370</name>
</gene>
<evidence type="ECO:0000256" key="1">
    <source>
        <dbReference type="ARBA" id="ARBA00004141"/>
    </source>
</evidence>
<evidence type="ECO:0000256" key="3">
    <source>
        <dbReference type="ARBA" id="ARBA00022989"/>
    </source>
</evidence>
<dbReference type="GO" id="GO:0003677">
    <property type="term" value="F:DNA binding"/>
    <property type="evidence" value="ECO:0007669"/>
    <property type="project" value="UniProtKB-KW"/>
</dbReference>
<evidence type="ECO:0000256" key="2">
    <source>
        <dbReference type="ARBA" id="ARBA00022692"/>
    </source>
</evidence>
<dbReference type="PANTHER" id="PTHR20855">
    <property type="entry name" value="ADIPOR/PROGESTIN RECEPTOR-RELATED"/>
    <property type="match status" value="1"/>
</dbReference>
<dbReference type="EMBL" id="BMMF01000013">
    <property type="protein sequence ID" value="GGK48492.1"/>
    <property type="molecule type" value="Genomic_DNA"/>
</dbReference>
<sequence>MNVEGPSVEAQTGEARDRAAGFVPPVRVKWDYSRAELIADGIVHALGLKLALIGVVLITLWAAERAGALEMTGLLVYCFGLVTVLTVSAIYNLYPASRTKWILRRFDHSAIYILIAGTYTAFLTQVDAAHAAPLLVILWGAAATGVTLKLVFPGRWDRGAILLYLAMGWSGVLGGEEIIAALTPTTLWLIVIGGAIYMAGIVFHLWETLRFHNAVWHAFVLVASACFYFAVLDAMVLAKS</sequence>
<feature type="transmembrane region" description="Helical" evidence="6">
    <location>
        <begin position="161"/>
        <end position="181"/>
    </location>
</feature>
<comment type="caution">
    <text evidence="7">The sequence shown here is derived from an EMBL/GenBank/DDBJ whole genome shotgun (WGS) entry which is preliminary data.</text>
</comment>
<keyword evidence="4 6" id="KW-0472">Membrane</keyword>
<feature type="binding site" evidence="5">
    <location>
        <position position="217"/>
    </location>
    <ligand>
        <name>Zn(2+)</name>
        <dbReference type="ChEBI" id="CHEBI:29105"/>
    </ligand>
</feature>
<keyword evidence="8" id="KW-1185">Reference proteome</keyword>
<dbReference type="RefSeq" id="WP_188914969.1">
    <property type="nucleotide sequence ID" value="NZ_BMMF01000013.1"/>
</dbReference>
<feature type="transmembrane region" description="Helical" evidence="6">
    <location>
        <begin position="37"/>
        <end position="62"/>
    </location>
</feature>
<organism evidence="7 8">
    <name type="scientific">Salinarimonas ramus</name>
    <dbReference type="NCBI Taxonomy" id="690164"/>
    <lineage>
        <taxon>Bacteria</taxon>
        <taxon>Pseudomonadati</taxon>
        <taxon>Pseudomonadota</taxon>
        <taxon>Alphaproteobacteria</taxon>
        <taxon>Hyphomicrobiales</taxon>
        <taxon>Salinarimonadaceae</taxon>
        <taxon>Salinarimonas</taxon>
    </lineage>
</organism>
<accession>A0A917QGB6</accession>
<dbReference type="Proteomes" id="UP000600449">
    <property type="component" value="Unassembled WGS sequence"/>
</dbReference>
<evidence type="ECO:0000256" key="4">
    <source>
        <dbReference type="ARBA" id="ARBA00023136"/>
    </source>
</evidence>
<comment type="subcellular location">
    <subcellularLocation>
        <location evidence="1">Membrane</location>
        <topology evidence="1">Multi-pass membrane protein</topology>
    </subcellularLocation>
</comment>
<keyword evidence="3 6" id="KW-1133">Transmembrane helix</keyword>
<keyword evidence="5" id="KW-0479">Metal-binding</keyword>
<dbReference type="InterPro" id="IPR004254">
    <property type="entry name" value="AdipoR/HlyIII-related"/>
</dbReference>
<evidence type="ECO:0000256" key="6">
    <source>
        <dbReference type="SAM" id="Phobius"/>
    </source>
</evidence>
<name>A0A917QGB6_9HYPH</name>
<dbReference type="GO" id="GO:0046872">
    <property type="term" value="F:metal ion binding"/>
    <property type="evidence" value="ECO:0007669"/>
    <property type="project" value="UniProtKB-KW"/>
</dbReference>
<keyword evidence="5" id="KW-0862">Zinc</keyword>
<feature type="transmembrane region" description="Helical" evidence="6">
    <location>
        <begin position="132"/>
        <end position="152"/>
    </location>
</feature>
<feature type="transmembrane region" description="Helical" evidence="6">
    <location>
        <begin position="218"/>
        <end position="238"/>
    </location>
</feature>
<feature type="transmembrane region" description="Helical" evidence="6">
    <location>
        <begin position="74"/>
        <end position="94"/>
    </location>
</feature>
<proteinExistence type="predicted"/>
<evidence type="ECO:0000256" key="5">
    <source>
        <dbReference type="PIRSR" id="PIRSR604254-1"/>
    </source>
</evidence>
<evidence type="ECO:0000313" key="8">
    <source>
        <dbReference type="Proteomes" id="UP000600449"/>
    </source>
</evidence>
<dbReference type="GO" id="GO:0016020">
    <property type="term" value="C:membrane"/>
    <property type="evidence" value="ECO:0007669"/>
    <property type="project" value="UniProtKB-SubCell"/>
</dbReference>
<reference evidence="7 8" key="1">
    <citation type="journal article" date="2014" name="Int. J. Syst. Evol. Microbiol.">
        <title>Complete genome sequence of Corynebacterium casei LMG S-19264T (=DSM 44701T), isolated from a smear-ripened cheese.</title>
        <authorList>
            <consortium name="US DOE Joint Genome Institute (JGI-PGF)"/>
            <person name="Walter F."/>
            <person name="Albersmeier A."/>
            <person name="Kalinowski J."/>
            <person name="Ruckert C."/>
        </authorList>
    </citation>
    <scope>NUCLEOTIDE SEQUENCE [LARGE SCALE GENOMIC DNA]</scope>
    <source>
        <strain evidence="7 8">CGMCC 1.9161</strain>
    </source>
</reference>
<protein>
    <submittedName>
        <fullName evidence="7">DNA-binding protein</fullName>
    </submittedName>
</protein>
<dbReference type="PANTHER" id="PTHR20855:SF3">
    <property type="entry name" value="LD03007P"/>
    <property type="match status" value="1"/>
</dbReference>
<dbReference type="Pfam" id="PF03006">
    <property type="entry name" value="HlyIII"/>
    <property type="match status" value="1"/>
</dbReference>
<evidence type="ECO:0000313" key="7">
    <source>
        <dbReference type="EMBL" id="GGK48492.1"/>
    </source>
</evidence>
<feature type="transmembrane region" description="Helical" evidence="6">
    <location>
        <begin position="106"/>
        <end position="126"/>
    </location>
</feature>
<feature type="transmembrane region" description="Helical" evidence="6">
    <location>
        <begin position="187"/>
        <end position="206"/>
    </location>
</feature>